<evidence type="ECO:0000256" key="9">
    <source>
        <dbReference type="HAMAP-Rule" id="MF_00323"/>
    </source>
</evidence>
<dbReference type="CDD" id="cd00419">
    <property type="entry name" value="Ferrochelatase_C"/>
    <property type="match status" value="1"/>
</dbReference>
<keyword evidence="4 9" id="KW-0408">Iron</keyword>
<comment type="subcellular location">
    <subcellularLocation>
        <location evidence="9">Cytoplasm</location>
    </subcellularLocation>
</comment>
<evidence type="ECO:0000256" key="4">
    <source>
        <dbReference type="ARBA" id="ARBA00023004"/>
    </source>
</evidence>
<accession>A0A5Q6RPW6</accession>
<feature type="binding site" evidence="9">
    <location>
        <position position="191"/>
    </location>
    <ligand>
        <name>Fe(2+)</name>
        <dbReference type="ChEBI" id="CHEBI:29033"/>
    </ligand>
</feature>
<dbReference type="CDD" id="cd03411">
    <property type="entry name" value="Ferrochelatase_N"/>
    <property type="match status" value="1"/>
</dbReference>
<evidence type="ECO:0000256" key="2">
    <source>
        <dbReference type="ARBA" id="ARBA00022490"/>
    </source>
</evidence>
<comment type="similarity">
    <text evidence="9 10">Belongs to the ferrochelatase family.</text>
</comment>
<dbReference type="AlphaFoldDB" id="A0A5Q6RPW6"/>
<evidence type="ECO:0000256" key="8">
    <source>
        <dbReference type="ARBA" id="ARBA00024536"/>
    </source>
</evidence>
<keyword evidence="2 9" id="KW-0963">Cytoplasm</keyword>
<keyword evidence="7 9" id="KW-0627">Porphyrin biosynthesis</keyword>
<dbReference type="SUPFAM" id="SSF53800">
    <property type="entry name" value="Chelatase"/>
    <property type="match status" value="1"/>
</dbReference>
<comment type="function">
    <text evidence="9">Involved in coproporphyrin-dependent heme b biosynthesis. Catalyzes the insertion of ferrous iron into coproporphyrin III to form Fe-coproporphyrin III.</text>
</comment>
<gene>
    <name evidence="9" type="primary">cpfC</name>
    <name evidence="11" type="ORF">FE697_019440</name>
</gene>
<comment type="caution">
    <text evidence="11">The sequence shown here is derived from an EMBL/GenBank/DDBJ whole genome shotgun (WGS) entry which is preliminary data.</text>
</comment>
<evidence type="ECO:0000256" key="3">
    <source>
        <dbReference type="ARBA" id="ARBA00022723"/>
    </source>
</evidence>
<dbReference type="PANTHER" id="PTHR11108:SF1">
    <property type="entry name" value="FERROCHELATASE, MITOCHONDRIAL"/>
    <property type="match status" value="1"/>
</dbReference>
<evidence type="ECO:0000256" key="5">
    <source>
        <dbReference type="ARBA" id="ARBA00023133"/>
    </source>
</evidence>
<feature type="binding site" evidence="9">
    <location>
        <position position="288"/>
    </location>
    <ligand>
        <name>Fe(2+)</name>
        <dbReference type="ChEBI" id="CHEBI:29033"/>
    </ligand>
</feature>
<dbReference type="OrthoDB" id="9776380at2"/>
<comment type="catalytic activity">
    <reaction evidence="8">
        <text>Fe-coproporphyrin III + 2 H(+) = coproporphyrin III + Fe(2+)</text>
        <dbReference type="Rhea" id="RHEA:49572"/>
        <dbReference type="ChEBI" id="CHEBI:15378"/>
        <dbReference type="ChEBI" id="CHEBI:29033"/>
        <dbReference type="ChEBI" id="CHEBI:68438"/>
        <dbReference type="ChEBI" id="CHEBI:131725"/>
        <dbReference type="EC" id="4.99.1.9"/>
    </reaction>
    <physiologicalReaction direction="right-to-left" evidence="8">
        <dbReference type="Rhea" id="RHEA:49574"/>
    </physiologicalReaction>
</comment>
<dbReference type="RefSeq" id="WP_149771278.1">
    <property type="nucleotide sequence ID" value="NZ_VDFQ02000006.1"/>
</dbReference>
<dbReference type="UniPathway" id="UPA00252"/>
<dbReference type="Pfam" id="PF00762">
    <property type="entry name" value="Ferrochelatase"/>
    <property type="match status" value="1"/>
</dbReference>
<comment type="pathway">
    <text evidence="1 9">Porphyrin-containing compound metabolism; protoheme biosynthesis.</text>
</comment>
<feature type="binding site" evidence="9">
    <location>
        <position position="129"/>
    </location>
    <ligand>
        <name>Fe-coproporphyrin III</name>
        <dbReference type="ChEBI" id="CHEBI:68438"/>
    </ligand>
</feature>
<protein>
    <recommendedName>
        <fullName evidence="9">Coproporphyrin III ferrochelatase</fullName>
        <ecNumber evidence="9">4.99.1.9</ecNumber>
    </recommendedName>
</protein>
<dbReference type="GO" id="GO:0046872">
    <property type="term" value="F:metal ion binding"/>
    <property type="evidence" value="ECO:0007669"/>
    <property type="project" value="UniProtKB-KW"/>
</dbReference>
<evidence type="ECO:0000256" key="6">
    <source>
        <dbReference type="ARBA" id="ARBA00023239"/>
    </source>
</evidence>
<keyword evidence="6 9" id="KW-0456">Lyase</keyword>
<dbReference type="EC" id="4.99.1.9" evidence="9"/>
<dbReference type="Proteomes" id="UP000307768">
    <property type="component" value="Unassembled WGS sequence"/>
</dbReference>
<dbReference type="PANTHER" id="PTHR11108">
    <property type="entry name" value="FERROCHELATASE"/>
    <property type="match status" value="1"/>
</dbReference>
<evidence type="ECO:0000256" key="10">
    <source>
        <dbReference type="RuleBase" id="RU004185"/>
    </source>
</evidence>
<sequence length="376" mass="41075">MDPQAPDTSPYDAFLLISFGGPERPEDVVPFLENVTRGRGIPRERLVEVGEHYFSFGGRSPINDQNRDLIAVLQLELASHGIDLPIYWGNRNWDPYLTDTLATMRDDGVERAVCLFTSAYTSYSGCRQYRENLYDATTAAGDGAPRLDRVRHYFNHPGFVEPFVDGAVAALEQLKRDGYDSDDTRLVFVTHSIPDAMNEASGRGAGDDAATGGAYVREHRDVADVIAAAVAARTATERPYELVYCSRSGPPQVPWLEPDVNDHLETLADDGAASVVLLPIGFVSDHMEVIYDLDTEAKATAERLGLGFARVPTPGVDARFVTAIRELIVERAAQARGETPDQPVVGALPPSWTVCPVGCCANQRDPERPALLGSDR</sequence>
<evidence type="ECO:0000256" key="7">
    <source>
        <dbReference type="ARBA" id="ARBA00023244"/>
    </source>
</evidence>
<dbReference type="EMBL" id="VDFQ02000006">
    <property type="protein sequence ID" value="KAA1420054.1"/>
    <property type="molecule type" value="Genomic_DNA"/>
</dbReference>
<dbReference type="FunFam" id="3.40.50.1400:FF:000008">
    <property type="entry name" value="Ferrochelatase"/>
    <property type="match status" value="1"/>
</dbReference>
<dbReference type="GO" id="GO:0005737">
    <property type="term" value="C:cytoplasm"/>
    <property type="evidence" value="ECO:0007669"/>
    <property type="project" value="UniProtKB-SubCell"/>
</dbReference>
<evidence type="ECO:0000256" key="1">
    <source>
        <dbReference type="ARBA" id="ARBA00004744"/>
    </source>
</evidence>
<organism evidence="11 12">
    <name type="scientific">Mumia zhuanghuii</name>
    <dbReference type="NCBI Taxonomy" id="2585211"/>
    <lineage>
        <taxon>Bacteria</taxon>
        <taxon>Bacillati</taxon>
        <taxon>Actinomycetota</taxon>
        <taxon>Actinomycetes</taxon>
        <taxon>Propionibacteriales</taxon>
        <taxon>Nocardioidaceae</taxon>
        <taxon>Mumia</taxon>
    </lineage>
</organism>
<comment type="caution">
    <text evidence="9">Lacks conserved residue(s) required for the propagation of feature annotation.</text>
</comment>
<dbReference type="InterPro" id="IPR001015">
    <property type="entry name" value="Ferrochelatase"/>
</dbReference>
<feature type="binding site" evidence="9">
    <location>
        <position position="60"/>
    </location>
    <ligand>
        <name>Fe-coproporphyrin III</name>
        <dbReference type="ChEBI" id="CHEBI:68438"/>
    </ligand>
</feature>
<dbReference type="InterPro" id="IPR033659">
    <property type="entry name" value="Ferrochelatase_N"/>
</dbReference>
<evidence type="ECO:0000313" key="11">
    <source>
        <dbReference type="EMBL" id="KAA1420054.1"/>
    </source>
</evidence>
<dbReference type="HAMAP" id="MF_00323">
    <property type="entry name" value="Ferrochelatase"/>
    <property type="match status" value="1"/>
</dbReference>
<evidence type="ECO:0000313" key="12">
    <source>
        <dbReference type="Proteomes" id="UP000307768"/>
    </source>
</evidence>
<reference evidence="11 12" key="1">
    <citation type="submission" date="2019-09" db="EMBL/GenBank/DDBJ databases">
        <title>Mumia zhuanghuii sp. nov. isolated from the intestinal contents of plateau pika (Ochotona curzoniae) in the Qinghai-Tibet plateau of China.</title>
        <authorList>
            <person name="Tian Z."/>
        </authorList>
    </citation>
    <scope>NUCLEOTIDE SEQUENCE [LARGE SCALE GENOMIC DNA]</scope>
    <source>
        <strain evidence="12">350</strain>
    </source>
</reference>
<name>A0A5Q6RPW6_9ACTN</name>
<dbReference type="NCBIfam" id="NF000689">
    <property type="entry name" value="PRK00035.2-1"/>
    <property type="match status" value="1"/>
</dbReference>
<dbReference type="InterPro" id="IPR033644">
    <property type="entry name" value="Ferrochelatase_C"/>
</dbReference>
<proteinExistence type="inferred from homology"/>
<dbReference type="GO" id="GO:0004325">
    <property type="term" value="F:ferrochelatase activity"/>
    <property type="evidence" value="ECO:0007669"/>
    <property type="project" value="UniProtKB-UniRule"/>
</dbReference>
<dbReference type="NCBIfam" id="TIGR00109">
    <property type="entry name" value="hemH"/>
    <property type="match status" value="1"/>
</dbReference>
<keyword evidence="5 9" id="KW-0350">Heme biosynthesis</keyword>
<keyword evidence="3 9" id="KW-0479">Metal-binding</keyword>
<dbReference type="GO" id="GO:0006783">
    <property type="term" value="P:heme biosynthetic process"/>
    <property type="evidence" value="ECO:0007669"/>
    <property type="project" value="UniProtKB-UniRule"/>
</dbReference>
<dbReference type="Gene3D" id="3.40.50.1400">
    <property type="match status" value="2"/>
</dbReference>